<gene>
    <name evidence="1" type="ORF">MAR_022639</name>
</gene>
<dbReference type="InterPro" id="IPR043129">
    <property type="entry name" value="ATPase_NBD"/>
</dbReference>
<protein>
    <submittedName>
        <fullName evidence="1">HS12A-like protein</fullName>
    </submittedName>
</protein>
<name>A0ABY7DKM9_MYAAR</name>
<dbReference type="CDD" id="cd10229">
    <property type="entry name" value="ASKHA_NBD_HSP70_HSPA12"/>
    <property type="match status" value="1"/>
</dbReference>
<dbReference type="PANTHER" id="PTHR14187">
    <property type="entry name" value="ALPHA KINASE/ELONGATION FACTOR 2 KINASE"/>
    <property type="match status" value="1"/>
</dbReference>
<sequence>MAKESLMDKHNDGLWGRYLSPSTFSNLSSISIPFSSSTPLLSVRKLKASVHSSSYNFLNSVPSKLLVQIYLLYNAYWHNRVLTPDTLRRLTDFNEYKYVSFFMEVEIEHHTYSIAKINSFQHLKRDTMLEDEQGKKMNAIKVFSICIKYLMEHFMKTVKNRVTDVSDKDVDWVLTVPAIWNDSSKQFMREAAEMVNGGTVDITVHEVVGKGQLKELNWASGGAWGGTRVDAAFEDFIRKLVGKEVFEEFKKTCVEDFVELQRQFETKKRSIKHDKTGKETIQIPVALTELYNKKTKKDMGDAVKQFQGNLAWTAGKLRVNCDLMRGWFKETCDNTVKHVRELFQQPASSSCKTILLVGGFSESPLLQQALRDNFPDKRLIVPEEAGLAVLKGAVLYGHDPVTIVSRVAKCSYGIRVYRDFIEGTHPNSKKQNIGGRIKCKDVFARHVKKGQELIAGEPQSSQRYTPLEADQLSLVFDVYTSPEEDPQYVTDVGSVHIGQLEVDVPDSGKERGVWVKMIFGGTELTVHATDEKTQKVSKASFDFLQ</sequence>
<dbReference type="SUPFAM" id="SSF53067">
    <property type="entry name" value="Actin-like ATPase domain"/>
    <property type="match status" value="2"/>
</dbReference>
<accession>A0ABY7DKM9</accession>
<reference evidence="1" key="1">
    <citation type="submission" date="2022-11" db="EMBL/GenBank/DDBJ databases">
        <title>Centuries of genome instability and evolution in soft-shell clam transmissible cancer (bioRxiv).</title>
        <authorList>
            <person name="Hart S.F.M."/>
            <person name="Yonemitsu M.A."/>
            <person name="Giersch R.M."/>
            <person name="Beal B.F."/>
            <person name="Arriagada G."/>
            <person name="Davis B.W."/>
            <person name="Ostrander E.A."/>
            <person name="Goff S.P."/>
            <person name="Metzger M.J."/>
        </authorList>
    </citation>
    <scope>NUCLEOTIDE SEQUENCE</scope>
    <source>
        <strain evidence="1">MELC-2E11</strain>
        <tissue evidence="1">Siphon/mantle</tissue>
    </source>
</reference>
<dbReference type="PANTHER" id="PTHR14187:SF5">
    <property type="entry name" value="HEAT SHOCK 70 KDA PROTEIN 12A"/>
    <property type="match status" value="1"/>
</dbReference>
<organism evidence="1 2">
    <name type="scientific">Mya arenaria</name>
    <name type="common">Soft-shell clam</name>
    <dbReference type="NCBI Taxonomy" id="6604"/>
    <lineage>
        <taxon>Eukaryota</taxon>
        <taxon>Metazoa</taxon>
        <taxon>Spiralia</taxon>
        <taxon>Lophotrochozoa</taxon>
        <taxon>Mollusca</taxon>
        <taxon>Bivalvia</taxon>
        <taxon>Autobranchia</taxon>
        <taxon>Heteroconchia</taxon>
        <taxon>Euheterodonta</taxon>
        <taxon>Imparidentia</taxon>
        <taxon>Neoheterodontei</taxon>
        <taxon>Myida</taxon>
        <taxon>Myoidea</taxon>
        <taxon>Myidae</taxon>
        <taxon>Mya</taxon>
    </lineage>
</organism>
<dbReference type="Proteomes" id="UP001164746">
    <property type="component" value="Chromosome 3"/>
</dbReference>
<evidence type="ECO:0000313" key="1">
    <source>
        <dbReference type="EMBL" id="WAQ98266.1"/>
    </source>
</evidence>
<dbReference type="EMBL" id="CP111014">
    <property type="protein sequence ID" value="WAQ98266.1"/>
    <property type="molecule type" value="Genomic_DNA"/>
</dbReference>
<keyword evidence="2" id="KW-1185">Reference proteome</keyword>
<evidence type="ECO:0000313" key="2">
    <source>
        <dbReference type="Proteomes" id="UP001164746"/>
    </source>
</evidence>
<dbReference type="Gene3D" id="3.30.420.40">
    <property type="match status" value="1"/>
</dbReference>
<proteinExistence type="predicted"/>